<protein>
    <submittedName>
        <fullName evidence="1">ZYBA0S08-04522g1_1</fullName>
    </submittedName>
</protein>
<keyword evidence="2" id="KW-1185">Reference proteome</keyword>
<dbReference type="Proteomes" id="UP000019375">
    <property type="component" value="Unassembled WGS sequence"/>
</dbReference>
<gene>
    <name evidence="1" type="ORF">BN860_04522g</name>
</gene>
<proteinExistence type="predicted"/>
<name>A0A8J2T8M5_ZYGB2</name>
<evidence type="ECO:0000313" key="2">
    <source>
        <dbReference type="Proteomes" id="UP000019375"/>
    </source>
</evidence>
<accession>A0A8J2T8M5</accession>
<dbReference type="AlphaFoldDB" id="A0A8J2T8M5"/>
<dbReference type="EMBL" id="HG316461">
    <property type="protein sequence ID" value="CDF90846.1"/>
    <property type="molecule type" value="Genomic_DNA"/>
</dbReference>
<reference evidence="2" key="1">
    <citation type="journal article" date="2013" name="Genome Announc.">
        <title>Genome sequence of the food spoilage yeast Zygosaccharomyces bailii CLIB 213(T).</title>
        <authorList>
            <person name="Galeote V."/>
            <person name="Bigey F."/>
            <person name="Devillers H."/>
            <person name="Neuveglise C."/>
            <person name="Dequin S."/>
        </authorList>
    </citation>
    <scope>NUCLEOTIDE SEQUENCE [LARGE SCALE GENOMIC DNA]</scope>
    <source>
        <strain evidence="2">CLIB 213 / ATCC 58445 / CBS 680 / CCRC 21525 / NBRC 1098 / NCYC 1416 / NRRL Y-2227</strain>
    </source>
</reference>
<evidence type="ECO:0000313" key="1">
    <source>
        <dbReference type="EMBL" id="CDF90846.1"/>
    </source>
</evidence>
<sequence length="301" mass="34786">MKDEESERRVLWQDARNILYISRNISSRWDFEFLERKEGGGTVKIAAWDQDVKNIEDLCVLSDGEEIQIIWHKHHTVHRETIAAEGSHHSSTVLRVDFIISFIHVIWSSGLLLVEEKGTCNLHIFDTSAMKCLGYITLQADSQSLLPLGSSVRFDHYTGTLWCLVRRYDELTKFATAHLNCYTVTRFSLCATFEMPRGFTKYALVNLRNENHGVTHVTDIATVLCSHILLLDFQLLHFAGPTKPYLRETFHDHKFIVHFLQGDFYDRDFQPQTPWARHEPCNQVVPTDTNVSGQHTDPWQG</sequence>
<dbReference type="OrthoDB" id="4061228at2759"/>
<organism evidence="1 2">
    <name type="scientific">Zygosaccharomyces bailii (strain CLIB 213 / ATCC 58445 / CBS 680 / BCRC 21525 / NBRC 1098 / NCYC 1416 / NRRL Y-2227)</name>
    <dbReference type="NCBI Taxonomy" id="1333698"/>
    <lineage>
        <taxon>Eukaryota</taxon>
        <taxon>Fungi</taxon>
        <taxon>Dikarya</taxon>
        <taxon>Ascomycota</taxon>
        <taxon>Saccharomycotina</taxon>
        <taxon>Saccharomycetes</taxon>
        <taxon>Saccharomycetales</taxon>
        <taxon>Saccharomycetaceae</taxon>
        <taxon>Zygosaccharomyces</taxon>
    </lineage>
</organism>